<keyword evidence="5" id="KW-1185">Reference proteome</keyword>
<evidence type="ECO:0000313" key="5">
    <source>
        <dbReference type="Proteomes" id="UP000248806"/>
    </source>
</evidence>
<reference evidence="4 5" key="1">
    <citation type="submission" date="2018-06" db="EMBL/GenBank/DDBJ databases">
        <title>Genomic Encyclopedia of Archaeal and Bacterial Type Strains, Phase II (KMG-II): from individual species to whole genera.</title>
        <authorList>
            <person name="Goeker M."/>
        </authorList>
    </citation>
    <scope>NUCLEOTIDE SEQUENCE [LARGE SCALE GENOMIC DNA]</scope>
    <source>
        <strain evidence="4 5">ATCC BAA-1881</strain>
    </source>
</reference>
<keyword evidence="2" id="KW-1133">Transmembrane helix</keyword>
<dbReference type="GO" id="GO:0007165">
    <property type="term" value="P:signal transduction"/>
    <property type="evidence" value="ECO:0007669"/>
    <property type="project" value="InterPro"/>
</dbReference>
<feature type="transmembrane region" description="Helical" evidence="2">
    <location>
        <begin position="104"/>
        <end position="125"/>
    </location>
</feature>
<dbReference type="RefSeq" id="WP_111325277.1">
    <property type="nucleotide sequence ID" value="NZ_BIFX01000003.1"/>
</dbReference>
<evidence type="ECO:0000313" key="4">
    <source>
        <dbReference type="EMBL" id="PZW23608.1"/>
    </source>
</evidence>
<gene>
    <name evidence="4" type="ORF">EI42_04991</name>
</gene>
<dbReference type="InterPro" id="IPR003660">
    <property type="entry name" value="HAMP_dom"/>
</dbReference>
<protein>
    <recommendedName>
        <fullName evidence="3">HAMP domain-containing protein</fullName>
    </recommendedName>
</protein>
<feature type="transmembrane region" description="Helical" evidence="2">
    <location>
        <begin position="53"/>
        <end position="73"/>
    </location>
</feature>
<dbReference type="PROSITE" id="PS50885">
    <property type="entry name" value="HAMP"/>
    <property type="match status" value="1"/>
</dbReference>
<keyword evidence="2" id="KW-0472">Membrane</keyword>
<feature type="transmembrane region" description="Helical" evidence="2">
    <location>
        <begin position="79"/>
        <end position="97"/>
    </location>
</feature>
<feature type="domain" description="HAMP" evidence="3">
    <location>
        <begin position="246"/>
        <end position="298"/>
    </location>
</feature>
<dbReference type="GO" id="GO:0016020">
    <property type="term" value="C:membrane"/>
    <property type="evidence" value="ECO:0007669"/>
    <property type="project" value="InterPro"/>
</dbReference>
<feature type="transmembrane region" description="Helical" evidence="2">
    <location>
        <begin position="156"/>
        <end position="176"/>
    </location>
</feature>
<keyword evidence="1" id="KW-0175">Coiled coil</keyword>
<accession>A0A326U144</accession>
<dbReference type="EMBL" id="QKUF01000025">
    <property type="protein sequence ID" value="PZW23608.1"/>
    <property type="molecule type" value="Genomic_DNA"/>
</dbReference>
<name>A0A326U144_THEHA</name>
<feature type="coiled-coil region" evidence="1">
    <location>
        <begin position="286"/>
        <end position="313"/>
    </location>
</feature>
<dbReference type="OrthoDB" id="156966at2"/>
<comment type="caution">
    <text evidence="4">The sequence shown here is derived from an EMBL/GenBank/DDBJ whole genome shotgun (WGS) entry which is preliminary data.</text>
</comment>
<dbReference type="CDD" id="cd06225">
    <property type="entry name" value="HAMP"/>
    <property type="match status" value="1"/>
</dbReference>
<organism evidence="4 5">
    <name type="scientific">Thermosporothrix hazakensis</name>
    <dbReference type="NCBI Taxonomy" id="644383"/>
    <lineage>
        <taxon>Bacteria</taxon>
        <taxon>Bacillati</taxon>
        <taxon>Chloroflexota</taxon>
        <taxon>Ktedonobacteria</taxon>
        <taxon>Ktedonobacterales</taxon>
        <taxon>Thermosporotrichaceae</taxon>
        <taxon>Thermosporothrix</taxon>
    </lineage>
</organism>
<keyword evidence="2" id="KW-0812">Transmembrane</keyword>
<dbReference type="Proteomes" id="UP000248806">
    <property type="component" value="Unassembled WGS sequence"/>
</dbReference>
<evidence type="ECO:0000256" key="2">
    <source>
        <dbReference type="SAM" id="Phobius"/>
    </source>
</evidence>
<feature type="transmembrane region" description="Helical" evidence="2">
    <location>
        <begin position="188"/>
        <end position="210"/>
    </location>
</feature>
<sequence>MDQKPDYFQMGVQPLVEPRKGFWGWWLNLTAPPRDELTTSSPFKRAELRKSELLGYCLFVIACFLCFDLILAFRNPLPSIPLVLSFVPILALVSWLNRANRTKIAGTIFISCIMIVVMCVITFVMSKRNGADLFAAYDFFVYPLLIGSLFLPRSMIFPFVILDIVFIIWHVCFGSVPPETHQLIESSGRFIIILRPSIVLFTVALVSWLGMATMERTLLRADRAEELIAARQVMAEQSMQLAEQHERLEAGIAQILHVHKEAAQGNYAVRAPVHSNDVIWQIGRSLNNLLARYERLARDSEELAQTRNEVEQISIYIEAMRRGKQVALPQCQTPLGKRLLFAFGSRPTRSSNPTMGD</sequence>
<dbReference type="AlphaFoldDB" id="A0A326U144"/>
<evidence type="ECO:0000256" key="1">
    <source>
        <dbReference type="SAM" id="Coils"/>
    </source>
</evidence>
<proteinExistence type="predicted"/>
<evidence type="ECO:0000259" key="3">
    <source>
        <dbReference type="PROSITE" id="PS50885"/>
    </source>
</evidence>